<protein>
    <recommendedName>
        <fullName evidence="3">Neutral/alkaline non-lysosomal ceramidase N-terminal domain-containing protein</fullName>
    </recommendedName>
</protein>
<dbReference type="EMBL" id="LWBO01000010">
    <property type="protein sequence ID" value="OQP49623.1"/>
    <property type="molecule type" value="Genomic_DNA"/>
</dbReference>
<dbReference type="Proteomes" id="UP000192277">
    <property type="component" value="Unassembled WGS sequence"/>
</dbReference>
<name>A0ABX3NZE5_9BACT</name>
<dbReference type="RefSeq" id="WP_014219980.1">
    <property type="nucleotide sequence ID" value="NZ_LWBO01000010.1"/>
</dbReference>
<gene>
    <name evidence="1" type="ORF">A4D02_28960</name>
</gene>
<proteinExistence type="predicted"/>
<evidence type="ECO:0008006" key="3">
    <source>
        <dbReference type="Google" id="ProtNLM"/>
    </source>
</evidence>
<evidence type="ECO:0000313" key="1">
    <source>
        <dbReference type="EMBL" id="OQP49623.1"/>
    </source>
</evidence>
<organism evidence="1 2">
    <name type="scientific">Niastella koreensis</name>
    <dbReference type="NCBI Taxonomy" id="354356"/>
    <lineage>
        <taxon>Bacteria</taxon>
        <taxon>Pseudomonadati</taxon>
        <taxon>Bacteroidota</taxon>
        <taxon>Chitinophagia</taxon>
        <taxon>Chitinophagales</taxon>
        <taxon>Chitinophagaceae</taxon>
        <taxon>Niastella</taxon>
    </lineage>
</organism>
<evidence type="ECO:0000313" key="2">
    <source>
        <dbReference type="Proteomes" id="UP000192277"/>
    </source>
</evidence>
<keyword evidence="2" id="KW-1185">Reference proteome</keyword>
<comment type="caution">
    <text evidence="1">The sequence shown here is derived from an EMBL/GenBank/DDBJ whole genome shotgun (WGS) entry which is preliminary data.</text>
</comment>
<reference evidence="1 2" key="1">
    <citation type="submission" date="2016-04" db="EMBL/GenBank/DDBJ databases">
        <authorList>
            <person name="Chen L."/>
            <person name="Zhuang W."/>
            <person name="Wang G."/>
        </authorList>
    </citation>
    <scope>NUCLEOTIDE SEQUENCE [LARGE SCALE GENOMIC DNA]</scope>
    <source>
        <strain evidence="2">GR20</strain>
    </source>
</reference>
<sequence length="458" mass="51072">MKEKDVRTIEPDYFKAFFGVAEASINPPQEIYFRNWGASAWDEAIGFHKTLKMQCLAIKPQTGGSDLIMVTADLGWWINAGDEYAIRSHVLHTFQLEESQLLFCLSHTHAGPSICSNNSDRIGGEFILPYLQQLQETMATLIRESREKLVAGTLSWEYGKCNLATNRDLREEDGQSYLVGYNPAEPADDTLLFGHILTEAGEPLCSIVNYACHPTTLAHENRLFSPDFVGEMRDVISSRTKAPCLFLQGASGELSPRVQYVADTAIADAHGRQLAYAALSVYEGNLPAATGYRFKQALPSGAPLAIWEYFALKENAAMAMQKLELEVPLKELPSLEAIKMEWEQCQDRVLKDRLWRKLNTRQVVGNGTKAKVAVWLWKLGDAYMVAQPNETYSYFQQQLRAALPGKKIAVVNIANGYVGYMPDAKFYGKDIYSCNTTPYAAGALEVLTQGVIDAIRNL</sequence>
<accession>A0ABX3NZE5</accession>